<name>A0A7N9B115_9TELE</name>
<evidence type="ECO:0000256" key="1">
    <source>
        <dbReference type="ARBA" id="ARBA00005598"/>
    </source>
</evidence>
<evidence type="ECO:0000256" key="2">
    <source>
        <dbReference type="SAM" id="MobiDB-lite"/>
    </source>
</evidence>
<dbReference type="GeneTree" id="ENSGT00950000182872"/>
<feature type="compositionally biased region" description="Polar residues" evidence="2">
    <location>
        <begin position="355"/>
        <end position="376"/>
    </location>
</feature>
<comment type="similarity">
    <text evidence="1">Belongs to the NDRG family.</text>
</comment>
<dbReference type="SUPFAM" id="SSF53474">
    <property type="entry name" value="alpha/beta-Hydrolases"/>
    <property type="match status" value="1"/>
</dbReference>
<accession>A0A7N9B115</accession>
<protein>
    <submittedName>
        <fullName evidence="3">Protein NDRG1-like</fullName>
    </submittedName>
</protein>
<evidence type="ECO:0000313" key="4">
    <source>
        <dbReference type="Proteomes" id="UP000261640"/>
    </source>
</evidence>
<evidence type="ECO:0000313" key="3">
    <source>
        <dbReference type="Ensembl" id="ENSMAMP00000064447.1"/>
    </source>
</evidence>
<dbReference type="PANTHER" id="PTHR11034">
    <property type="entry name" value="N-MYC DOWNSTREAM REGULATED"/>
    <property type="match status" value="1"/>
</dbReference>
<dbReference type="Ensembl" id="ENSMAMT00000050730.1">
    <property type="protein sequence ID" value="ENSMAMP00000064447.1"/>
    <property type="gene ID" value="ENSMAMG00000023999.2"/>
</dbReference>
<keyword evidence="4" id="KW-1185">Reference proteome</keyword>
<proteinExistence type="inferred from homology"/>
<reference evidence="3" key="1">
    <citation type="submission" date="2025-08" db="UniProtKB">
        <authorList>
            <consortium name="Ensembl"/>
        </authorList>
    </citation>
    <scope>IDENTIFICATION</scope>
</reference>
<feature type="compositionally biased region" description="Basic and acidic residues" evidence="2">
    <location>
        <begin position="329"/>
        <end position="354"/>
    </location>
</feature>
<dbReference type="Proteomes" id="UP000261640">
    <property type="component" value="Unplaced"/>
</dbReference>
<dbReference type="InterPro" id="IPR029058">
    <property type="entry name" value="AB_hydrolase_fold"/>
</dbReference>
<dbReference type="Gene3D" id="3.40.50.1820">
    <property type="entry name" value="alpha/beta hydrolase"/>
    <property type="match status" value="1"/>
</dbReference>
<dbReference type="AlphaFoldDB" id="A0A7N9B115"/>
<sequence>MFWLTNAASVETQQHEVRLRQKEATGYDWICVFVQEEHVETQYGTVHCILTGTARENRPAILTFHDVGLNHKSCFETLFNHEDMQEIIRHLPVCHVEAPGQHEGAKTLPTEYAYPSMDQLSEALPAVLKHFRLRSVIGLGVGAGAYILAKFALNHPDMVDGLALININPNAEGLMDTVANKVPIIISVFHIDFFQDEIQTNHDLIATYRHHITATMNQSNVSQFLHSYNHRSALEVERCSTLLLVGDSSPAVEAVVDCNSKLNPNKTTLLKMADCGGLPQVDQPAKVIEALKYFIQGMGYCNASMTRLRSRTTSGSSISSFDGSRSRAHTNELQRGRAHSHTSEEKHGRLHTEVSMKNTSNSNADQSISKSTEVAC</sequence>
<dbReference type="Pfam" id="PF03096">
    <property type="entry name" value="Ndr"/>
    <property type="match status" value="1"/>
</dbReference>
<feature type="region of interest" description="Disordered" evidence="2">
    <location>
        <begin position="313"/>
        <end position="376"/>
    </location>
</feature>
<feature type="compositionally biased region" description="Low complexity" evidence="2">
    <location>
        <begin position="313"/>
        <end position="323"/>
    </location>
</feature>
<dbReference type="InterPro" id="IPR004142">
    <property type="entry name" value="NDRG"/>
</dbReference>
<reference evidence="3" key="2">
    <citation type="submission" date="2025-09" db="UniProtKB">
        <authorList>
            <consortium name="Ensembl"/>
        </authorList>
    </citation>
    <scope>IDENTIFICATION</scope>
</reference>
<organism evidence="3 4">
    <name type="scientific">Mastacembelus armatus</name>
    <name type="common">zig-zag eel</name>
    <dbReference type="NCBI Taxonomy" id="205130"/>
    <lineage>
        <taxon>Eukaryota</taxon>
        <taxon>Metazoa</taxon>
        <taxon>Chordata</taxon>
        <taxon>Craniata</taxon>
        <taxon>Vertebrata</taxon>
        <taxon>Euteleostomi</taxon>
        <taxon>Actinopterygii</taxon>
        <taxon>Neopterygii</taxon>
        <taxon>Teleostei</taxon>
        <taxon>Neoteleostei</taxon>
        <taxon>Acanthomorphata</taxon>
        <taxon>Anabantaria</taxon>
        <taxon>Synbranchiformes</taxon>
        <taxon>Mastacembelidae</taxon>
        <taxon>Mastacembelus</taxon>
    </lineage>
</organism>